<accession>A0ABT4X2X9</accession>
<dbReference type="InterPro" id="IPR050743">
    <property type="entry name" value="2-oxoacid_DH_E2_comp"/>
</dbReference>
<evidence type="ECO:0000313" key="9">
    <source>
        <dbReference type="EMBL" id="MDA7026657.1"/>
    </source>
</evidence>
<dbReference type="SUPFAM" id="SSF52777">
    <property type="entry name" value="CoA-dependent acyltransferases"/>
    <property type="match status" value="1"/>
</dbReference>
<dbReference type="InterPro" id="IPR000089">
    <property type="entry name" value="Biotin_lipoyl"/>
</dbReference>
<dbReference type="InterPro" id="IPR011053">
    <property type="entry name" value="Single_hybrid_motif"/>
</dbReference>
<dbReference type="InterPro" id="IPR023213">
    <property type="entry name" value="CAT-like_dom_sf"/>
</dbReference>
<dbReference type="SUPFAM" id="SSF47005">
    <property type="entry name" value="Peripheral subunit-binding domain of 2-oxo acid dehydrogenase complex"/>
    <property type="match status" value="1"/>
</dbReference>
<dbReference type="PANTHER" id="PTHR43178:SF5">
    <property type="entry name" value="LIPOAMIDE ACYLTRANSFERASE COMPONENT OF BRANCHED-CHAIN ALPHA-KETO ACID DEHYDROGENASE COMPLEX, MITOCHONDRIAL"/>
    <property type="match status" value="1"/>
</dbReference>
<dbReference type="RefSeq" id="WP_271340509.1">
    <property type="nucleotide sequence ID" value="NZ_JAQKAB010000005.1"/>
</dbReference>
<dbReference type="EMBL" id="JAQKAB010000005">
    <property type="protein sequence ID" value="MDA7026657.1"/>
    <property type="molecule type" value="Genomic_DNA"/>
</dbReference>
<dbReference type="InterPro" id="IPR001078">
    <property type="entry name" value="2-oxoacid_DH_actylTfrase"/>
</dbReference>
<dbReference type="PROSITE" id="PS51826">
    <property type="entry name" value="PSBD"/>
    <property type="match status" value="1"/>
</dbReference>
<evidence type="ECO:0000259" key="7">
    <source>
        <dbReference type="PROSITE" id="PS50968"/>
    </source>
</evidence>
<name>A0ABT4X2X9_9BACI</name>
<keyword evidence="3 6" id="KW-0808">Transferase</keyword>
<dbReference type="SUPFAM" id="SSF51230">
    <property type="entry name" value="Single hybrid motif"/>
    <property type="match status" value="1"/>
</dbReference>
<dbReference type="Pfam" id="PF00198">
    <property type="entry name" value="2-oxoacid_dh"/>
    <property type="match status" value="1"/>
</dbReference>
<evidence type="ECO:0000313" key="10">
    <source>
        <dbReference type="Proteomes" id="UP001211894"/>
    </source>
</evidence>
<proteinExistence type="inferred from homology"/>
<keyword evidence="4 6" id="KW-0450">Lipoyl</keyword>
<feature type="domain" description="Peripheral subunit-binding (PSBD)" evidence="8">
    <location>
        <begin position="99"/>
        <end position="136"/>
    </location>
</feature>
<dbReference type="CDD" id="cd06849">
    <property type="entry name" value="lipoyl_domain"/>
    <property type="match status" value="1"/>
</dbReference>
<dbReference type="InterPro" id="IPR004167">
    <property type="entry name" value="PSBD"/>
</dbReference>
<comment type="cofactor">
    <cofactor evidence="1 6">
        <name>(R)-lipoate</name>
        <dbReference type="ChEBI" id="CHEBI:83088"/>
    </cofactor>
</comment>
<evidence type="ECO:0000256" key="1">
    <source>
        <dbReference type="ARBA" id="ARBA00001938"/>
    </source>
</evidence>
<keyword evidence="5 6" id="KW-0012">Acyltransferase</keyword>
<evidence type="ECO:0000259" key="8">
    <source>
        <dbReference type="PROSITE" id="PS51826"/>
    </source>
</evidence>
<evidence type="ECO:0000256" key="4">
    <source>
        <dbReference type="ARBA" id="ARBA00022823"/>
    </source>
</evidence>
<dbReference type="Gene3D" id="3.30.559.10">
    <property type="entry name" value="Chloramphenicol acetyltransferase-like domain"/>
    <property type="match status" value="1"/>
</dbReference>
<comment type="caution">
    <text evidence="9">The sequence shown here is derived from an EMBL/GenBank/DDBJ whole genome shotgun (WGS) entry which is preliminary data.</text>
</comment>
<reference evidence="9 10" key="1">
    <citation type="submission" date="2023-01" db="EMBL/GenBank/DDBJ databases">
        <title>Bacillus changyiensis sp. nov., isolated from a coastal deposit.</title>
        <authorList>
            <person name="Xiao G."/>
            <person name="Lai Q."/>
            <person name="Hu Z."/>
            <person name="Shao Z."/>
        </authorList>
    </citation>
    <scope>NUCLEOTIDE SEQUENCE [LARGE SCALE GENOMIC DNA]</scope>
    <source>
        <strain evidence="9 10">CLL-7-23</strain>
    </source>
</reference>
<dbReference type="Gene3D" id="4.10.320.10">
    <property type="entry name" value="E3-binding domain"/>
    <property type="match status" value="1"/>
</dbReference>
<dbReference type="PROSITE" id="PS50968">
    <property type="entry name" value="BIOTINYL_LIPOYL"/>
    <property type="match status" value="1"/>
</dbReference>
<dbReference type="Pfam" id="PF02817">
    <property type="entry name" value="E3_binding"/>
    <property type="match status" value="1"/>
</dbReference>
<keyword evidence="10" id="KW-1185">Reference proteome</keyword>
<evidence type="ECO:0000256" key="5">
    <source>
        <dbReference type="ARBA" id="ARBA00023315"/>
    </source>
</evidence>
<dbReference type="Proteomes" id="UP001211894">
    <property type="component" value="Unassembled WGS sequence"/>
</dbReference>
<dbReference type="InterPro" id="IPR036625">
    <property type="entry name" value="E3-bd_dom_sf"/>
</dbReference>
<evidence type="ECO:0000256" key="3">
    <source>
        <dbReference type="ARBA" id="ARBA00022679"/>
    </source>
</evidence>
<comment type="similarity">
    <text evidence="2 6">Belongs to the 2-oxoacid dehydrogenase family.</text>
</comment>
<feature type="domain" description="Lipoyl-binding" evidence="7">
    <location>
        <begin position="2"/>
        <end position="77"/>
    </location>
</feature>
<dbReference type="PANTHER" id="PTHR43178">
    <property type="entry name" value="DIHYDROLIPOAMIDE ACETYLTRANSFERASE COMPONENT OF PYRUVATE DEHYDROGENASE COMPLEX"/>
    <property type="match status" value="1"/>
</dbReference>
<evidence type="ECO:0000256" key="6">
    <source>
        <dbReference type="RuleBase" id="RU003423"/>
    </source>
</evidence>
<dbReference type="Pfam" id="PF00364">
    <property type="entry name" value="Biotin_lipoyl"/>
    <property type="match status" value="1"/>
</dbReference>
<sequence>MAVEVVMPKLGMSMKEGMVSVWNKKVGETVAKGESIASIHSEKIEMEIEAPAEGTVIDIKVDEGQGVPPGTVICCIGAENEQVAATDMKEQRKAEQRIKISPVARKIAEGAQLDIETLKGTGPGGRITKADVLKVLGDRPERQPDPIEHQQQPVSMMRKTIASRMTDSLQNTAQLTITMKADVTKLAALQAQLNETVKAKYDMKLTMTDLVAKAATVSLLKHPQINSVYQDDSLTVFDHVHLGIAAALEDGLAVPVIQHADRLPLLELAKKIKYYGKKVKEGRLLPDEIQGSTFTITNLGAYGVEHFTPILNTPETGILGIGAMYSTPLYKEEQLTKRDILPLSLTFDHRALDGAPAAAFLRSVKEALEDPATILL</sequence>
<dbReference type="EC" id="2.3.1.-" evidence="6"/>
<gene>
    <name evidence="9" type="ORF">PJ311_08560</name>
</gene>
<organism evidence="9 10">
    <name type="scientific">Bacillus changyiensis</name>
    <dbReference type="NCBI Taxonomy" id="3004103"/>
    <lineage>
        <taxon>Bacteria</taxon>
        <taxon>Bacillati</taxon>
        <taxon>Bacillota</taxon>
        <taxon>Bacilli</taxon>
        <taxon>Bacillales</taxon>
        <taxon>Bacillaceae</taxon>
        <taxon>Bacillus</taxon>
    </lineage>
</organism>
<evidence type="ECO:0000256" key="2">
    <source>
        <dbReference type="ARBA" id="ARBA00007317"/>
    </source>
</evidence>
<protein>
    <recommendedName>
        <fullName evidence="6">Dihydrolipoamide acetyltransferase component of pyruvate dehydrogenase complex</fullName>
        <ecNumber evidence="6">2.3.1.-</ecNumber>
    </recommendedName>
</protein>
<dbReference type="Gene3D" id="2.40.50.100">
    <property type="match status" value="1"/>
</dbReference>